<feature type="region of interest" description="Disordered" evidence="1">
    <location>
        <begin position="37"/>
        <end position="58"/>
    </location>
</feature>
<reference evidence="2 3" key="1">
    <citation type="submission" date="2019-04" db="EMBL/GenBank/DDBJ databases">
        <title>An improved genome assembly and genetic linkage map for asparagus bean, Vigna unguiculata ssp. sesquipedialis.</title>
        <authorList>
            <person name="Xia Q."/>
            <person name="Zhang R."/>
            <person name="Dong Y."/>
        </authorList>
    </citation>
    <scope>NUCLEOTIDE SEQUENCE [LARGE SCALE GENOMIC DNA]</scope>
    <source>
        <tissue evidence="2">Leaf</tissue>
    </source>
</reference>
<accession>A0A4D6MT78</accession>
<name>A0A4D6MT78_VIGUN</name>
<evidence type="ECO:0000256" key="1">
    <source>
        <dbReference type="SAM" id="MobiDB-lite"/>
    </source>
</evidence>
<dbReference type="AlphaFoldDB" id="A0A4D6MT78"/>
<evidence type="ECO:0000313" key="3">
    <source>
        <dbReference type="Proteomes" id="UP000501690"/>
    </source>
</evidence>
<protein>
    <submittedName>
        <fullName evidence="2">Uncharacterized protein</fullName>
    </submittedName>
</protein>
<dbReference type="Proteomes" id="UP000501690">
    <property type="component" value="Linkage Group LG8"/>
</dbReference>
<feature type="compositionally biased region" description="Acidic residues" evidence="1">
    <location>
        <begin position="39"/>
        <end position="51"/>
    </location>
</feature>
<organism evidence="2 3">
    <name type="scientific">Vigna unguiculata</name>
    <name type="common">Cowpea</name>
    <dbReference type="NCBI Taxonomy" id="3917"/>
    <lineage>
        <taxon>Eukaryota</taxon>
        <taxon>Viridiplantae</taxon>
        <taxon>Streptophyta</taxon>
        <taxon>Embryophyta</taxon>
        <taxon>Tracheophyta</taxon>
        <taxon>Spermatophyta</taxon>
        <taxon>Magnoliopsida</taxon>
        <taxon>eudicotyledons</taxon>
        <taxon>Gunneridae</taxon>
        <taxon>Pentapetalae</taxon>
        <taxon>rosids</taxon>
        <taxon>fabids</taxon>
        <taxon>Fabales</taxon>
        <taxon>Fabaceae</taxon>
        <taxon>Papilionoideae</taxon>
        <taxon>50 kb inversion clade</taxon>
        <taxon>NPAAA clade</taxon>
        <taxon>indigoferoid/millettioid clade</taxon>
        <taxon>Phaseoleae</taxon>
        <taxon>Vigna</taxon>
    </lineage>
</organism>
<keyword evidence="3" id="KW-1185">Reference proteome</keyword>
<evidence type="ECO:0000313" key="2">
    <source>
        <dbReference type="EMBL" id="QCE04623.1"/>
    </source>
</evidence>
<dbReference type="EMBL" id="CP039352">
    <property type="protein sequence ID" value="QCE04623.1"/>
    <property type="molecule type" value="Genomic_DNA"/>
</dbReference>
<sequence length="58" mass="6868">MDNEDNNDMSFTEFNNWCKRKLKSNYRVIGELKDQLTSMEEDFDPGDEEPESCPFEKA</sequence>
<gene>
    <name evidence="2" type="ORF">DEO72_LG8g2660</name>
</gene>
<proteinExistence type="predicted"/>